<protein>
    <submittedName>
        <fullName evidence="1">Uncharacterized protein</fullName>
    </submittedName>
</protein>
<accession>A0A413BZT4</accession>
<proteinExistence type="predicted"/>
<organism evidence="1 3">
    <name type="scientific">Phocaeicola vulgatus</name>
    <name type="common">Bacteroides vulgatus</name>
    <dbReference type="NCBI Taxonomy" id="821"/>
    <lineage>
        <taxon>Bacteria</taxon>
        <taxon>Pseudomonadati</taxon>
        <taxon>Bacteroidota</taxon>
        <taxon>Bacteroidia</taxon>
        <taxon>Bacteroidales</taxon>
        <taxon>Bacteroidaceae</taxon>
        <taxon>Phocaeicola</taxon>
    </lineage>
</organism>
<dbReference type="Proteomes" id="UP000285469">
    <property type="component" value="Unassembled WGS sequence"/>
</dbReference>
<dbReference type="EMBL" id="QSAI01000017">
    <property type="protein sequence ID" value="RGW47615.1"/>
    <property type="molecule type" value="Genomic_DNA"/>
</dbReference>
<gene>
    <name evidence="2" type="ORF">DWV70_10290</name>
    <name evidence="1" type="ORF">DWX04_08575</name>
</gene>
<dbReference type="AlphaFoldDB" id="A0A413BZT4"/>
<dbReference type="EMBL" id="QRXI01000008">
    <property type="protein sequence ID" value="RGT94809.1"/>
    <property type="molecule type" value="Genomic_DNA"/>
</dbReference>
<name>A0A413BZT4_PHOVU</name>
<evidence type="ECO:0000313" key="4">
    <source>
        <dbReference type="Proteomes" id="UP000285469"/>
    </source>
</evidence>
<dbReference type="GO" id="GO:0003677">
    <property type="term" value="F:DNA binding"/>
    <property type="evidence" value="ECO:0007669"/>
    <property type="project" value="InterPro"/>
</dbReference>
<reference evidence="3 4" key="1">
    <citation type="submission" date="2018-08" db="EMBL/GenBank/DDBJ databases">
        <title>A genome reference for cultivated species of the human gut microbiota.</title>
        <authorList>
            <person name="Zou Y."/>
            <person name="Xue W."/>
            <person name="Luo G."/>
        </authorList>
    </citation>
    <scope>NUCLEOTIDE SEQUENCE [LARGE SCALE GENOMIC DNA]</scope>
    <source>
        <strain evidence="2 4">AF12-25</strain>
        <strain evidence="1 3">AF18-14</strain>
    </source>
</reference>
<evidence type="ECO:0000313" key="3">
    <source>
        <dbReference type="Proteomes" id="UP000283833"/>
    </source>
</evidence>
<evidence type="ECO:0000313" key="1">
    <source>
        <dbReference type="EMBL" id="RGT94809.1"/>
    </source>
</evidence>
<dbReference type="Gene3D" id="1.10.260.40">
    <property type="entry name" value="lambda repressor-like DNA-binding domains"/>
    <property type="match status" value="1"/>
</dbReference>
<dbReference type="InterPro" id="IPR010982">
    <property type="entry name" value="Lambda_DNA-bd_dom_sf"/>
</dbReference>
<comment type="caution">
    <text evidence="1">The sequence shown here is derived from an EMBL/GenBank/DDBJ whole genome shotgun (WGS) entry which is preliminary data.</text>
</comment>
<sequence length="113" mass="13155">MFDLKRFRKENGRITQMAMAEMFNCTQGNIYAIEASGRDLTDEQLNILKSKFGDEVVSKYIINLTLDKDNPKTFKEATHDFFNKREESLLAIIESQQRTIENLSKTLETLSKR</sequence>
<evidence type="ECO:0000313" key="2">
    <source>
        <dbReference type="EMBL" id="RGW47615.1"/>
    </source>
</evidence>
<dbReference type="Proteomes" id="UP000283833">
    <property type="component" value="Unassembled WGS sequence"/>
</dbReference>